<dbReference type="EMBL" id="JYDP01004877">
    <property type="protein sequence ID" value="KRY94538.1"/>
    <property type="molecule type" value="Genomic_DNA"/>
</dbReference>
<gene>
    <name evidence="2" type="ORF">T11_5560</name>
</gene>
<dbReference type="Proteomes" id="UP000055024">
    <property type="component" value="Unassembled WGS sequence"/>
</dbReference>
<evidence type="ECO:0000313" key="2">
    <source>
        <dbReference type="EMBL" id="KRY94538.1"/>
    </source>
</evidence>
<protein>
    <submittedName>
        <fullName evidence="2">Uncharacterized protein</fullName>
    </submittedName>
</protein>
<comment type="caution">
    <text evidence="2">The sequence shown here is derived from an EMBL/GenBank/DDBJ whole genome shotgun (WGS) entry which is preliminary data.</text>
</comment>
<evidence type="ECO:0000313" key="3">
    <source>
        <dbReference type="Proteomes" id="UP000055024"/>
    </source>
</evidence>
<proteinExistence type="predicted"/>
<feature type="region of interest" description="Disordered" evidence="1">
    <location>
        <begin position="1"/>
        <end position="25"/>
    </location>
</feature>
<evidence type="ECO:0000256" key="1">
    <source>
        <dbReference type="SAM" id="MobiDB-lite"/>
    </source>
</evidence>
<keyword evidence="3" id="KW-1185">Reference proteome</keyword>
<accession>A0A0V1G8A1</accession>
<name>A0A0V1G8A1_9BILA</name>
<reference evidence="2 3" key="1">
    <citation type="submission" date="2015-01" db="EMBL/GenBank/DDBJ databases">
        <title>Evolution of Trichinella species and genotypes.</title>
        <authorList>
            <person name="Korhonen P.K."/>
            <person name="Edoardo P."/>
            <person name="Giuseppe L.R."/>
            <person name="Gasser R.B."/>
        </authorList>
    </citation>
    <scope>NUCLEOTIDE SEQUENCE [LARGE SCALE GENOMIC DNA]</scope>
    <source>
        <strain evidence="2">ISS1029</strain>
    </source>
</reference>
<sequence>MEEELGKPPQVRQNSGGVDFVERKRHGVEKNAPRLLW</sequence>
<organism evidence="2 3">
    <name type="scientific">Trichinella zimbabwensis</name>
    <dbReference type="NCBI Taxonomy" id="268475"/>
    <lineage>
        <taxon>Eukaryota</taxon>
        <taxon>Metazoa</taxon>
        <taxon>Ecdysozoa</taxon>
        <taxon>Nematoda</taxon>
        <taxon>Enoplea</taxon>
        <taxon>Dorylaimia</taxon>
        <taxon>Trichinellida</taxon>
        <taxon>Trichinellidae</taxon>
        <taxon>Trichinella</taxon>
    </lineage>
</organism>
<dbReference type="AlphaFoldDB" id="A0A0V1G8A1"/>